<dbReference type="GO" id="GO:0005524">
    <property type="term" value="F:ATP binding"/>
    <property type="evidence" value="ECO:0007669"/>
    <property type="project" value="UniProtKB-KW"/>
</dbReference>
<dbReference type="KEGG" id="azm:DM194_14095"/>
<comment type="pathway">
    <text evidence="1">Amino-acid biosynthesis; L-asparagine biosynthesis; L-asparagine from L-aspartate (L-Gln route): step 1/1.</text>
</comment>
<dbReference type="CDD" id="cd00712">
    <property type="entry name" value="AsnB"/>
    <property type="match status" value="1"/>
</dbReference>
<feature type="active site" description="For GATase activity" evidence="8">
    <location>
        <position position="43"/>
    </location>
</feature>
<evidence type="ECO:0000256" key="8">
    <source>
        <dbReference type="PIRSR" id="PIRSR001589-1"/>
    </source>
</evidence>
<dbReference type="InterPro" id="IPR051786">
    <property type="entry name" value="ASN_synthetase/amidase"/>
</dbReference>
<dbReference type="InterPro" id="IPR033738">
    <property type="entry name" value="AsnB_N"/>
</dbReference>
<evidence type="ECO:0000256" key="1">
    <source>
        <dbReference type="ARBA" id="ARBA00005187"/>
    </source>
</evidence>
<dbReference type="InterPro" id="IPR006426">
    <property type="entry name" value="Asn_synth_AEB"/>
</dbReference>
<evidence type="ECO:0000256" key="10">
    <source>
        <dbReference type="SAM" id="MobiDB-lite"/>
    </source>
</evidence>
<evidence type="ECO:0000313" key="13">
    <source>
        <dbReference type="Proteomes" id="UP000249605"/>
    </source>
</evidence>
<dbReference type="OrthoDB" id="9763290at2"/>
<comment type="similarity">
    <text evidence="2">Belongs to the asparagine synthetase family.</text>
</comment>
<dbReference type="PANTHER" id="PTHR43284:SF1">
    <property type="entry name" value="ASPARAGINE SYNTHETASE"/>
    <property type="match status" value="1"/>
</dbReference>
<dbReference type="Gene3D" id="3.40.50.620">
    <property type="entry name" value="HUPs"/>
    <property type="match status" value="1"/>
</dbReference>
<dbReference type="SUPFAM" id="SSF56235">
    <property type="entry name" value="N-terminal nucleophile aminohydrolases (Ntn hydrolases)"/>
    <property type="match status" value="1"/>
</dbReference>
<dbReference type="Gene3D" id="3.60.20.10">
    <property type="entry name" value="Glutamine Phosphoribosylpyrophosphate, subunit 1, domain 1"/>
    <property type="match status" value="1"/>
</dbReference>
<comment type="catalytic activity">
    <reaction evidence="7">
        <text>L-aspartate + L-glutamine + ATP + H2O = L-asparagine + L-glutamate + AMP + diphosphate + H(+)</text>
        <dbReference type="Rhea" id="RHEA:12228"/>
        <dbReference type="ChEBI" id="CHEBI:15377"/>
        <dbReference type="ChEBI" id="CHEBI:15378"/>
        <dbReference type="ChEBI" id="CHEBI:29985"/>
        <dbReference type="ChEBI" id="CHEBI:29991"/>
        <dbReference type="ChEBI" id="CHEBI:30616"/>
        <dbReference type="ChEBI" id="CHEBI:33019"/>
        <dbReference type="ChEBI" id="CHEBI:58048"/>
        <dbReference type="ChEBI" id="CHEBI:58359"/>
        <dbReference type="ChEBI" id="CHEBI:456215"/>
        <dbReference type="EC" id="6.3.5.4"/>
    </reaction>
</comment>
<feature type="domain" description="Glutamine amidotransferase type-2" evidence="11">
    <location>
        <begin position="43"/>
        <end position="254"/>
    </location>
</feature>
<dbReference type="NCBIfam" id="TIGR01536">
    <property type="entry name" value="asn_synth_AEB"/>
    <property type="match status" value="1"/>
</dbReference>
<feature type="binding site" evidence="9">
    <location>
        <position position="141"/>
    </location>
    <ligand>
        <name>L-glutamine</name>
        <dbReference type="ChEBI" id="CHEBI:58359"/>
    </ligand>
</feature>
<evidence type="ECO:0000256" key="2">
    <source>
        <dbReference type="ARBA" id="ARBA00005752"/>
    </source>
</evidence>
<dbReference type="PROSITE" id="PS51278">
    <property type="entry name" value="GATASE_TYPE_2"/>
    <property type="match status" value="1"/>
</dbReference>
<reference evidence="12 13" key="1">
    <citation type="submission" date="2018-06" db="EMBL/GenBank/DDBJ databases">
        <title>Complete genome sequencing of Azospirillum sp. M2T2B2.</title>
        <authorList>
            <person name="Heo J."/>
            <person name="Kim S.-J."/>
            <person name="Kwon S.-W."/>
            <person name="Anandham R."/>
        </authorList>
    </citation>
    <scope>NUCLEOTIDE SEQUENCE [LARGE SCALE GENOMIC DNA]</scope>
    <source>
        <strain evidence="12 13">M2T2B2</strain>
        <plasmid evidence="12 13">unnamed1</plasmid>
    </source>
</reference>
<dbReference type="EC" id="6.3.5.4" evidence="3"/>
<evidence type="ECO:0000259" key="11">
    <source>
        <dbReference type="PROSITE" id="PS51278"/>
    </source>
</evidence>
<keyword evidence="6 8" id="KW-0315">Glutamine amidotransferase</keyword>
<dbReference type="PIRSF" id="PIRSF001589">
    <property type="entry name" value="Asn_synthetase_glu-h"/>
    <property type="match status" value="1"/>
</dbReference>
<gene>
    <name evidence="12" type="primary">asnB</name>
    <name evidence="12" type="ORF">DM194_14095</name>
</gene>
<evidence type="ECO:0000256" key="4">
    <source>
        <dbReference type="ARBA" id="ARBA00022741"/>
    </source>
</evidence>
<dbReference type="InterPro" id="IPR029055">
    <property type="entry name" value="Ntn_hydrolases_N"/>
</dbReference>
<keyword evidence="12" id="KW-0614">Plasmid</keyword>
<sequence length="650" mass="72880">MGIPPCSRPASANTTRGREPGHCSHSGQSQRGPSHSGESRIMCGIAGIVGFTGKIDIGSRIKEMTDAVHHRGPDGEGFYRNGRVAFGHRRLAVVDLSPGGHQPMTSADGRHVVTYNGEIYNFVELRRELEALGHRFRSHSDTEVLLAAYAAWGPDCLTRMNGMWSFALHDTDRDLIFAARDRFGEKPFHYVRTDDCFAFGSEIRQLLPLLGTVAANPAVVSEYLLAGVPLQSAETFFSGVLNLAAGHYLIHDLKSDRCTIHRYYDLAGRLSGVGERDGPEAVDEFRRVFEDSIRLRLRSDVRVGTCLSGGLDSSSVSLLAARLNGAGSGAPFSAITAISEDPANSEEAYAEEVVRAGGLNWVRTRPDYEDFRDTLPAVIRQQEEPFTSPSVCMQSFVMRAARENGIVVLLDGQGADEILLGYDRYYCAYGLAVWRQQGAREALRWQRQMVRNNVNMTSLRFAALAVRDLSPALRYLHYLGRSRHLSPRPPMPDWVRQYARACLDLRSLQTLEVENTGLPPLLRFEDKNAMAHSIETRLPFLDHRLVEHSIALASALKMRDGWSKWVVRRSMMDVLPENIAWRRNKIGFAAPDAMWLSRHAGVMERMVEASPLVGRFCDRNRVREGYRRLDRAGQWRLYCLALWEEQFGVS</sequence>
<keyword evidence="8" id="KW-0028">Amino-acid biosynthesis</keyword>
<accession>A0A2U9SBX7</accession>
<dbReference type="Pfam" id="PF13537">
    <property type="entry name" value="GATase_7"/>
    <property type="match status" value="1"/>
</dbReference>
<evidence type="ECO:0000256" key="3">
    <source>
        <dbReference type="ARBA" id="ARBA00012737"/>
    </source>
</evidence>
<dbReference type="EMBL" id="CP029830">
    <property type="protein sequence ID" value="AWU95458.1"/>
    <property type="molecule type" value="Genomic_DNA"/>
</dbReference>
<evidence type="ECO:0000256" key="9">
    <source>
        <dbReference type="PIRSR" id="PIRSR001589-2"/>
    </source>
</evidence>
<dbReference type="InterPro" id="IPR017932">
    <property type="entry name" value="GATase_2_dom"/>
</dbReference>
<dbReference type="InterPro" id="IPR001962">
    <property type="entry name" value="Asn_synthase"/>
</dbReference>
<feature type="binding site" evidence="9">
    <location>
        <position position="338"/>
    </location>
    <ligand>
        <name>ATP</name>
        <dbReference type="ChEBI" id="CHEBI:30616"/>
    </ligand>
</feature>
<feature type="region of interest" description="Disordered" evidence="10">
    <location>
        <begin position="1"/>
        <end position="39"/>
    </location>
</feature>
<proteinExistence type="inferred from homology"/>
<dbReference type="Proteomes" id="UP000249605">
    <property type="component" value="Plasmid unnamed1"/>
</dbReference>
<evidence type="ECO:0000256" key="7">
    <source>
        <dbReference type="ARBA" id="ARBA00048741"/>
    </source>
</evidence>
<evidence type="ECO:0000256" key="6">
    <source>
        <dbReference type="ARBA" id="ARBA00022962"/>
    </source>
</evidence>
<keyword evidence="8" id="KW-0061">Asparagine biosynthesis</keyword>
<keyword evidence="13" id="KW-1185">Reference proteome</keyword>
<dbReference type="Pfam" id="PF00733">
    <property type="entry name" value="Asn_synthase"/>
    <property type="match status" value="1"/>
</dbReference>
<protein>
    <recommendedName>
        <fullName evidence="3">asparagine synthase (glutamine-hydrolyzing)</fullName>
        <ecNumber evidence="3">6.3.5.4</ecNumber>
    </recommendedName>
</protein>
<name>A0A2U9SBX7_9PROT</name>
<keyword evidence="5 9" id="KW-0067">ATP-binding</keyword>
<evidence type="ECO:0000256" key="5">
    <source>
        <dbReference type="ARBA" id="ARBA00022840"/>
    </source>
</evidence>
<dbReference type="AlphaFoldDB" id="A0A2U9SBX7"/>
<geneLocation type="plasmid" evidence="12 13">
    <name>unnamed1</name>
</geneLocation>
<dbReference type="GO" id="GO:0006529">
    <property type="term" value="P:asparagine biosynthetic process"/>
    <property type="evidence" value="ECO:0007669"/>
    <property type="project" value="UniProtKB-KW"/>
</dbReference>
<dbReference type="PANTHER" id="PTHR43284">
    <property type="entry name" value="ASPARAGINE SYNTHETASE (GLUTAMINE-HYDROLYZING)"/>
    <property type="match status" value="1"/>
</dbReference>
<dbReference type="GO" id="GO:0005829">
    <property type="term" value="C:cytosol"/>
    <property type="evidence" value="ECO:0007669"/>
    <property type="project" value="TreeGrafter"/>
</dbReference>
<evidence type="ECO:0000313" key="12">
    <source>
        <dbReference type="EMBL" id="AWU95458.1"/>
    </source>
</evidence>
<dbReference type="InterPro" id="IPR014729">
    <property type="entry name" value="Rossmann-like_a/b/a_fold"/>
</dbReference>
<keyword evidence="4 9" id="KW-0547">Nucleotide-binding</keyword>
<dbReference type="CDD" id="cd01991">
    <property type="entry name" value="Asn_synthase_B_C"/>
    <property type="match status" value="1"/>
</dbReference>
<dbReference type="GO" id="GO:0004066">
    <property type="term" value="F:asparagine synthase (glutamine-hydrolyzing) activity"/>
    <property type="evidence" value="ECO:0007669"/>
    <property type="project" value="UniProtKB-EC"/>
</dbReference>
<organism evidence="12 13">
    <name type="scientific">Azospirillum ramasamyi</name>
    <dbReference type="NCBI Taxonomy" id="682998"/>
    <lineage>
        <taxon>Bacteria</taxon>
        <taxon>Pseudomonadati</taxon>
        <taxon>Pseudomonadota</taxon>
        <taxon>Alphaproteobacteria</taxon>
        <taxon>Rhodospirillales</taxon>
        <taxon>Azospirillaceae</taxon>
        <taxon>Azospirillum</taxon>
    </lineage>
</organism>
<dbReference type="SUPFAM" id="SSF52402">
    <property type="entry name" value="Adenine nucleotide alpha hydrolases-like"/>
    <property type="match status" value="1"/>
</dbReference>